<dbReference type="AlphaFoldDB" id="A0A1X7JXM9"/>
<dbReference type="OrthoDB" id="980937at2"/>
<evidence type="ECO:0008006" key="4">
    <source>
        <dbReference type="Google" id="ProtNLM"/>
    </source>
</evidence>
<dbReference type="RefSeq" id="WP_085516966.1">
    <property type="nucleotide sequence ID" value="NZ_FXAW01000004.1"/>
</dbReference>
<name>A0A1X7JXM9_9BACT</name>
<accession>A0A1X7JXM9</accession>
<dbReference type="EMBL" id="FXAW01000004">
    <property type="protein sequence ID" value="SMG32870.1"/>
    <property type="molecule type" value="Genomic_DNA"/>
</dbReference>
<gene>
    <name evidence="2" type="ORF">SAMN05661096_02048</name>
</gene>
<organism evidence="2 3">
    <name type="scientific">Marivirga sericea</name>
    <dbReference type="NCBI Taxonomy" id="1028"/>
    <lineage>
        <taxon>Bacteria</taxon>
        <taxon>Pseudomonadati</taxon>
        <taxon>Bacteroidota</taxon>
        <taxon>Cytophagia</taxon>
        <taxon>Cytophagales</taxon>
        <taxon>Marivirgaceae</taxon>
        <taxon>Marivirga</taxon>
    </lineage>
</organism>
<evidence type="ECO:0000313" key="2">
    <source>
        <dbReference type="EMBL" id="SMG32870.1"/>
    </source>
</evidence>
<evidence type="ECO:0000256" key="1">
    <source>
        <dbReference type="SAM" id="SignalP"/>
    </source>
</evidence>
<evidence type="ECO:0000313" key="3">
    <source>
        <dbReference type="Proteomes" id="UP000193804"/>
    </source>
</evidence>
<proteinExistence type="predicted"/>
<dbReference type="STRING" id="1028.SAMN05661096_02048"/>
<dbReference type="Proteomes" id="UP000193804">
    <property type="component" value="Unassembled WGS sequence"/>
</dbReference>
<dbReference type="Gene3D" id="2.60.120.380">
    <property type="match status" value="1"/>
</dbReference>
<protein>
    <recommendedName>
        <fullName evidence="4">Pre-peptidase C-terminal domain-containing protein</fullName>
    </recommendedName>
</protein>
<feature type="chain" id="PRO_5012168678" description="Pre-peptidase C-terminal domain-containing protein" evidence="1">
    <location>
        <begin position="23"/>
        <end position="142"/>
    </location>
</feature>
<keyword evidence="1" id="KW-0732">Signal</keyword>
<feature type="signal peptide" evidence="1">
    <location>
        <begin position="1"/>
        <end position="22"/>
    </location>
</feature>
<reference evidence="3" key="1">
    <citation type="submission" date="2017-04" db="EMBL/GenBank/DDBJ databases">
        <authorList>
            <person name="Varghese N."/>
            <person name="Submissions S."/>
        </authorList>
    </citation>
    <scope>NUCLEOTIDE SEQUENCE [LARGE SCALE GENOMIC DNA]</scope>
    <source>
        <strain evidence="3">DSM 4125</strain>
    </source>
</reference>
<keyword evidence="3" id="KW-1185">Reference proteome</keyword>
<sequence>MKKLIFALGIIFISASVQQTYAQCNTEKHVEACIPKLQSGFTFLKSYNIDGQGGAKDKVEYSYVFTKGATYQIRICNDGEATDGIVLTLYDSSRKKVASTKYEGSTLSSIAFPCQVTGIYYITFTFEGSSNYCGGSVLGFKR</sequence>